<proteinExistence type="predicted"/>
<dbReference type="AlphaFoldDB" id="A0A4R4RS69"/>
<keyword evidence="2" id="KW-1185">Reference proteome</keyword>
<dbReference type="InterPro" id="IPR013211">
    <property type="entry name" value="LVIVD"/>
</dbReference>
<dbReference type="Pfam" id="PF08309">
    <property type="entry name" value="LVIVD"/>
    <property type="match status" value="4"/>
</dbReference>
<gene>
    <name evidence="1" type="ORF">E1212_07815</name>
</gene>
<dbReference type="EMBL" id="SMKL01000013">
    <property type="protein sequence ID" value="TDC52750.1"/>
    <property type="molecule type" value="Genomic_DNA"/>
</dbReference>
<organism evidence="1 2">
    <name type="scientific">Jiangella ureilytica</name>
    <dbReference type="NCBI Taxonomy" id="2530374"/>
    <lineage>
        <taxon>Bacteria</taxon>
        <taxon>Bacillati</taxon>
        <taxon>Actinomycetota</taxon>
        <taxon>Actinomycetes</taxon>
        <taxon>Jiangellales</taxon>
        <taxon>Jiangellaceae</taxon>
        <taxon>Jiangella</taxon>
    </lineage>
</organism>
<name>A0A4R4RS69_9ACTN</name>
<sequence length="386" mass="42893">MRLSESRNMRLVGHSDLNGMGDGMHINVRDGYAYFAHQGNGGTSIVDVRDPREPKVVNRIPAPPNTHSHKVQIVGDILLVNRERQQESMGGDLFHQWMAGISVYDLSDPVNPREISFWSCAGRGVHRMVFWEEPYVYACAGASQYDNQILAILDLSDPARPVEVGRWGVPGMRRDEAHLRTWTDEQTVKFHHGIPRGDRLYCGWWDIGLVILDIADKTNPSLVASLNLNEADGPSRNTHTVCPWPGTEAVIVTDEATKQAREGIPFYSRVVDITDEKQPAVLARFPTPEGTYPERAGRFGPHNIHEPRPGSFQDPNLVFMTYFNAGLRVFDVSDVSAPVEVAFAVPETPPGLPAIQLNDLYVSADGLAYVSDRFGGGMYIFELTGI</sequence>
<evidence type="ECO:0000313" key="1">
    <source>
        <dbReference type="EMBL" id="TDC52750.1"/>
    </source>
</evidence>
<protein>
    <recommendedName>
        <fullName evidence="3">LVIVD repeat-containing protein</fullName>
    </recommendedName>
</protein>
<dbReference type="Proteomes" id="UP000295621">
    <property type="component" value="Unassembled WGS sequence"/>
</dbReference>
<comment type="caution">
    <text evidence="1">The sequence shown here is derived from an EMBL/GenBank/DDBJ whole genome shotgun (WGS) entry which is preliminary data.</text>
</comment>
<dbReference type="SUPFAM" id="SSF75011">
    <property type="entry name" value="3-carboxy-cis,cis-mucoante lactonizing enzyme"/>
    <property type="match status" value="1"/>
</dbReference>
<dbReference type="RefSeq" id="WP_131981013.1">
    <property type="nucleotide sequence ID" value="NZ_SMKL01000013.1"/>
</dbReference>
<evidence type="ECO:0000313" key="2">
    <source>
        <dbReference type="Proteomes" id="UP000295621"/>
    </source>
</evidence>
<reference evidence="1 2" key="1">
    <citation type="submission" date="2019-02" db="EMBL/GenBank/DDBJ databases">
        <title>Draft genome sequences of novel Actinobacteria.</title>
        <authorList>
            <person name="Sahin N."/>
            <person name="Ay H."/>
            <person name="Saygin H."/>
        </authorList>
    </citation>
    <scope>NUCLEOTIDE SEQUENCE [LARGE SCALE GENOMIC DNA]</scope>
    <source>
        <strain evidence="1 2">KC603</strain>
    </source>
</reference>
<accession>A0A4R4RS69</accession>
<evidence type="ECO:0008006" key="3">
    <source>
        <dbReference type="Google" id="ProtNLM"/>
    </source>
</evidence>
<dbReference type="OrthoDB" id="5241253at2"/>